<dbReference type="SMART" id="SM00418">
    <property type="entry name" value="HTH_ARSR"/>
    <property type="match status" value="1"/>
</dbReference>
<dbReference type="SUPFAM" id="SSF46785">
    <property type="entry name" value="Winged helix' DNA-binding domain"/>
    <property type="match status" value="1"/>
</dbReference>
<dbReference type="GO" id="GO:0003677">
    <property type="term" value="F:DNA binding"/>
    <property type="evidence" value="ECO:0007669"/>
    <property type="project" value="UniProtKB-KW"/>
</dbReference>
<dbReference type="EMBL" id="CP025746">
    <property type="protein sequence ID" value="QAA33286.1"/>
    <property type="molecule type" value="Genomic_DNA"/>
</dbReference>
<dbReference type="InterPro" id="IPR051081">
    <property type="entry name" value="HTH_MetalResp_TranReg"/>
</dbReference>
<evidence type="ECO:0000313" key="6">
    <source>
        <dbReference type="Proteomes" id="UP000286268"/>
    </source>
</evidence>
<dbReference type="CDD" id="cd00090">
    <property type="entry name" value="HTH_ARSR"/>
    <property type="match status" value="1"/>
</dbReference>
<dbReference type="InterPro" id="IPR036390">
    <property type="entry name" value="WH_DNA-bd_sf"/>
</dbReference>
<gene>
    <name evidence="5" type="ORF">C1I91_17445</name>
</gene>
<evidence type="ECO:0000256" key="1">
    <source>
        <dbReference type="ARBA" id="ARBA00023015"/>
    </source>
</evidence>
<dbReference type="InterPro" id="IPR011991">
    <property type="entry name" value="ArsR-like_HTH"/>
</dbReference>
<keyword evidence="2" id="KW-0238">DNA-binding</keyword>
<evidence type="ECO:0000256" key="3">
    <source>
        <dbReference type="ARBA" id="ARBA00023163"/>
    </source>
</evidence>
<keyword evidence="6" id="KW-1185">Reference proteome</keyword>
<reference evidence="5 6" key="1">
    <citation type="submission" date="2018-01" db="EMBL/GenBank/DDBJ databases">
        <title>Genome Sequencing and Assembly of Anaerobacter polyendosporus strain CT4.</title>
        <authorList>
            <person name="Tachaapaikoon C."/>
            <person name="Sutheeworapong S."/>
            <person name="Jenjaroenpun P."/>
            <person name="Wongsurawat T."/>
            <person name="Nookeaw I."/>
            <person name="Cheawchanlertfa P."/>
            <person name="Kosugi A."/>
            <person name="Cheevadhanarak S."/>
            <person name="Ratanakhanokchai K."/>
        </authorList>
    </citation>
    <scope>NUCLEOTIDE SEQUENCE [LARGE SCALE GENOMIC DNA]</scope>
    <source>
        <strain evidence="5 6">CT4</strain>
    </source>
</reference>
<keyword evidence="3" id="KW-0804">Transcription</keyword>
<evidence type="ECO:0000313" key="5">
    <source>
        <dbReference type="EMBL" id="QAA33286.1"/>
    </source>
</evidence>
<organism evidence="5 6">
    <name type="scientific">Clostridium manihotivorum</name>
    <dbReference type="NCBI Taxonomy" id="2320868"/>
    <lineage>
        <taxon>Bacteria</taxon>
        <taxon>Bacillati</taxon>
        <taxon>Bacillota</taxon>
        <taxon>Clostridia</taxon>
        <taxon>Eubacteriales</taxon>
        <taxon>Clostridiaceae</taxon>
        <taxon>Clostridium</taxon>
    </lineage>
</organism>
<protein>
    <recommendedName>
        <fullName evidence="4">HTH arsR-type domain-containing protein</fullName>
    </recommendedName>
</protein>
<dbReference type="Gene3D" id="1.10.10.10">
    <property type="entry name" value="Winged helix-like DNA-binding domain superfamily/Winged helix DNA-binding domain"/>
    <property type="match status" value="1"/>
</dbReference>
<feature type="domain" description="HTH arsR-type" evidence="4">
    <location>
        <begin position="269"/>
        <end position="361"/>
    </location>
</feature>
<name>A0A3R5QZP8_9CLOT</name>
<dbReference type="PANTHER" id="PTHR33154">
    <property type="entry name" value="TRANSCRIPTIONAL REGULATOR, ARSR FAMILY"/>
    <property type="match status" value="1"/>
</dbReference>
<evidence type="ECO:0000256" key="2">
    <source>
        <dbReference type="ARBA" id="ARBA00023125"/>
    </source>
</evidence>
<dbReference type="InterPro" id="IPR036388">
    <property type="entry name" value="WH-like_DNA-bd_sf"/>
</dbReference>
<dbReference type="PROSITE" id="PS50987">
    <property type="entry name" value="HTH_ARSR_2"/>
    <property type="match status" value="1"/>
</dbReference>
<dbReference type="Pfam" id="PF01022">
    <property type="entry name" value="HTH_5"/>
    <property type="match status" value="1"/>
</dbReference>
<dbReference type="Proteomes" id="UP000286268">
    <property type="component" value="Chromosome"/>
</dbReference>
<dbReference type="PANTHER" id="PTHR33154:SF18">
    <property type="entry name" value="ARSENICAL RESISTANCE OPERON REPRESSOR"/>
    <property type="match status" value="1"/>
</dbReference>
<keyword evidence="1" id="KW-0805">Transcription regulation</keyword>
<evidence type="ECO:0000259" key="4">
    <source>
        <dbReference type="PROSITE" id="PS50987"/>
    </source>
</evidence>
<sequence>MDIDIREKPNKVTEVIECFYYIANEENINSSRAETLEKYNLTNNTTLKRMHGEIEKYLQTFKKKCTIEAYELDLFFKGFYDKNDSKHIAGLLVNTEADEDLLVYKESIINKNEEEVKSEIFKNIVNVLEDAEYDNSDDLPLKVDKVVEYLNNKNISSEEKWKLIVVLNDAKSYIIRLIDIILSNIQAYEVSVKNVLTLSDKVVLELKDKIKQDDKYICNLISINMDGLKKIIVYPAIANQYSVTAKFHEESLYIYFGAMFEVMVNLTSKSKDSKNKVQNILRILSDKSKLEILQLLKQKEYYGIEIAEKLNLTTATVSYHMNNLLLYGFIYVEKVENRVYYRLNKDNILEFLKDLEGILLK</sequence>
<dbReference type="AlphaFoldDB" id="A0A3R5QZP8"/>
<proteinExistence type="predicted"/>
<dbReference type="KEGG" id="cmah:C1I91_17445"/>
<accession>A0A3R5QZP8</accession>
<dbReference type="GO" id="GO:0003700">
    <property type="term" value="F:DNA-binding transcription factor activity"/>
    <property type="evidence" value="ECO:0007669"/>
    <property type="project" value="InterPro"/>
</dbReference>
<dbReference type="InterPro" id="IPR001845">
    <property type="entry name" value="HTH_ArsR_DNA-bd_dom"/>
</dbReference>
<dbReference type="PRINTS" id="PR00778">
    <property type="entry name" value="HTHARSR"/>
</dbReference>